<keyword evidence="2" id="KW-1185">Reference proteome</keyword>
<keyword evidence="1" id="KW-0255">Endonuclease</keyword>
<keyword evidence="1" id="KW-0540">Nuclease</keyword>
<protein>
    <submittedName>
        <fullName evidence="1">Endonuclease-reverse transcriptase</fullName>
    </submittedName>
</protein>
<evidence type="ECO:0000313" key="2">
    <source>
        <dbReference type="Proteomes" id="UP000735302"/>
    </source>
</evidence>
<comment type="caution">
    <text evidence="1">The sequence shown here is derived from an EMBL/GenBank/DDBJ whole genome shotgun (WGS) entry which is preliminary data.</text>
</comment>
<evidence type="ECO:0000313" key="1">
    <source>
        <dbReference type="EMBL" id="GFO09575.1"/>
    </source>
</evidence>
<dbReference type="GO" id="GO:0004519">
    <property type="term" value="F:endonuclease activity"/>
    <property type="evidence" value="ECO:0007669"/>
    <property type="project" value="UniProtKB-KW"/>
</dbReference>
<sequence>MVISIFLYTCETWTLTTDLESSIKAMEMRSFRRLLGISYRDHITNEELRRRNRQAVGTHDDLLTVVKQRKLEMVWTCHTITGACQDIVAMYCAWDETERQVEEKMGRQHFRMDRLKAKWRSKRSGE</sequence>
<dbReference type="EMBL" id="BLXT01004113">
    <property type="protein sequence ID" value="GFO09575.1"/>
    <property type="molecule type" value="Genomic_DNA"/>
</dbReference>
<dbReference type="Proteomes" id="UP000735302">
    <property type="component" value="Unassembled WGS sequence"/>
</dbReference>
<accession>A0AAV4AQG7</accession>
<gene>
    <name evidence="1" type="ORF">PoB_003608000</name>
</gene>
<keyword evidence="1" id="KW-0378">Hydrolase</keyword>
<reference evidence="1 2" key="1">
    <citation type="journal article" date="2021" name="Elife">
        <title>Chloroplast acquisition without the gene transfer in kleptoplastic sea slugs, Plakobranchus ocellatus.</title>
        <authorList>
            <person name="Maeda T."/>
            <person name="Takahashi S."/>
            <person name="Yoshida T."/>
            <person name="Shimamura S."/>
            <person name="Takaki Y."/>
            <person name="Nagai Y."/>
            <person name="Toyoda A."/>
            <person name="Suzuki Y."/>
            <person name="Arimoto A."/>
            <person name="Ishii H."/>
            <person name="Satoh N."/>
            <person name="Nishiyama T."/>
            <person name="Hasebe M."/>
            <person name="Maruyama T."/>
            <person name="Minagawa J."/>
            <person name="Obokata J."/>
            <person name="Shigenobu S."/>
        </authorList>
    </citation>
    <scope>NUCLEOTIDE SEQUENCE [LARGE SCALE GENOMIC DNA]</scope>
</reference>
<dbReference type="AlphaFoldDB" id="A0AAV4AQG7"/>
<proteinExistence type="predicted"/>
<organism evidence="1 2">
    <name type="scientific">Plakobranchus ocellatus</name>
    <dbReference type="NCBI Taxonomy" id="259542"/>
    <lineage>
        <taxon>Eukaryota</taxon>
        <taxon>Metazoa</taxon>
        <taxon>Spiralia</taxon>
        <taxon>Lophotrochozoa</taxon>
        <taxon>Mollusca</taxon>
        <taxon>Gastropoda</taxon>
        <taxon>Heterobranchia</taxon>
        <taxon>Euthyneura</taxon>
        <taxon>Panpulmonata</taxon>
        <taxon>Sacoglossa</taxon>
        <taxon>Placobranchoidea</taxon>
        <taxon>Plakobranchidae</taxon>
        <taxon>Plakobranchus</taxon>
    </lineage>
</organism>
<name>A0AAV4AQG7_9GAST</name>